<name>A0AAV3W1B7_9CLOT</name>
<dbReference type="AlphaFoldDB" id="A0AAV3W1B7"/>
<dbReference type="InterPro" id="IPR039532">
    <property type="entry name" value="TetR_C_Firmicutes"/>
</dbReference>
<accession>A0AAV3W1B7</accession>
<dbReference type="Proteomes" id="UP000325212">
    <property type="component" value="Unassembled WGS sequence"/>
</dbReference>
<dbReference type="Gene3D" id="1.10.357.10">
    <property type="entry name" value="Tetracycline Repressor, domain 2"/>
    <property type="match status" value="1"/>
</dbReference>
<keyword evidence="3" id="KW-1185">Reference proteome</keyword>
<proteinExistence type="predicted"/>
<sequence>MLVQYVASAAVSVMEWWIVNSMPYPAEYIAEQLWQLLEREQITH</sequence>
<dbReference type="Pfam" id="PF14278">
    <property type="entry name" value="TetR_C_8"/>
    <property type="match status" value="1"/>
</dbReference>
<gene>
    <name evidence="2" type="ORF">CDIOL_30850</name>
</gene>
<feature type="domain" description="Transcriptional regulator TetR C-terminal Firmicutes type" evidence="1">
    <location>
        <begin position="2"/>
        <end position="38"/>
    </location>
</feature>
<comment type="caution">
    <text evidence="2">The sequence shown here is derived from an EMBL/GenBank/DDBJ whole genome shotgun (WGS) entry which is preliminary data.</text>
</comment>
<evidence type="ECO:0000313" key="3">
    <source>
        <dbReference type="Proteomes" id="UP000325212"/>
    </source>
</evidence>
<dbReference type="RefSeq" id="WP_242976432.1">
    <property type="nucleotide sequence ID" value="NZ_BJLA01000011.1"/>
</dbReference>
<dbReference type="EMBL" id="BJLA01000011">
    <property type="protein sequence ID" value="GEA32162.1"/>
    <property type="molecule type" value="Genomic_DNA"/>
</dbReference>
<protein>
    <recommendedName>
        <fullName evidence="1">Transcriptional regulator TetR C-terminal Firmicutes type domain-containing protein</fullName>
    </recommendedName>
</protein>
<organism evidence="2 3">
    <name type="scientific">Clostridium diolis</name>
    <dbReference type="NCBI Taxonomy" id="223919"/>
    <lineage>
        <taxon>Bacteria</taxon>
        <taxon>Bacillati</taxon>
        <taxon>Bacillota</taxon>
        <taxon>Clostridia</taxon>
        <taxon>Eubacteriales</taxon>
        <taxon>Clostridiaceae</taxon>
        <taxon>Clostridium</taxon>
    </lineage>
</organism>
<evidence type="ECO:0000313" key="2">
    <source>
        <dbReference type="EMBL" id="GEA32162.1"/>
    </source>
</evidence>
<evidence type="ECO:0000259" key="1">
    <source>
        <dbReference type="Pfam" id="PF14278"/>
    </source>
</evidence>
<reference evidence="2 3" key="1">
    <citation type="submission" date="2019-06" db="EMBL/GenBank/DDBJ databases">
        <title>Draft genome sequence of Clostridium diolis DSM 15410.</title>
        <authorList>
            <person name="Kobayashi H."/>
            <person name="Tanizawa Y."/>
            <person name="Tohno M."/>
        </authorList>
    </citation>
    <scope>NUCLEOTIDE SEQUENCE [LARGE SCALE GENOMIC DNA]</scope>
    <source>
        <strain evidence="2 3">DSM 15410</strain>
    </source>
</reference>